<evidence type="ECO:0000313" key="2">
    <source>
        <dbReference type="EMBL" id="MBE9607843.1"/>
    </source>
</evidence>
<dbReference type="Proteomes" id="UP000604481">
    <property type="component" value="Unassembled WGS sequence"/>
</dbReference>
<dbReference type="AlphaFoldDB" id="A0A8J7K7C8"/>
<evidence type="ECO:0000256" key="1">
    <source>
        <dbReference type="SAM" id="MobiDB-lite"/>
    </source>
</evidence>
<keyword evidence="3" id="KW-1185">Reference proteome</keyword>
<name>A0A8J7K7C8_9NEIS</name>
<dbReference type="GO" id="GO:0000271">
    <property type="term" value="P:polysaccharide biosynthetic process"/>
    <property type="evidence" value="ECO:0007669"/>
    <property type="project" value="InterPro"/>
</dbReference>
<feature type="region of interest" description="Disordered" evidence="1">
    <location>
        <begin position="446"/>
        <end position="487"/>
    </location>
</feature>
<comment type="caution">
    <text evidence="2">The sequence shown here is derived from an EMBL/GenBank/DDBJ whole genome shotgun (WGS) entry which is preliminary data.</text>
</comment>
<evidence type="ECO:0000313" key="3">
    <source>
        <dbReference type="Proteomes" id="UP000604481"/>
    </source>
</evidence>
<sequence length="521" mass="60413">MRFFSPDSLHINTKNFKSIFDFITEGKHEFDQHIKDARIIANYGNYTDFPLEASAQLEQYKQYNKELLYTAQIDGVNLFKLCQLELLSYVFAITPHKDHPTFYTFEDIFNYCHNEHKEILIRNIAMAAYWYHYWKRFLLNAPKYDFALIFSGSLSYTRALIEQLKTTSTRVFILETFFTGNDFYCEETFEAIPNNSQIKSENYYNQLLKLTDTSHKEKTKALNKIQLGCNLNVKQPPRKNAPLFKNKRRTILILGQVANDFSLINGQGGAISSISLYTKLIQKILDQSDFNIVFKAHPWELKKTNMKANVTADEIQRRFANEQRLCVVSDFNIDELFDNADSVVTINSQSGIEAAWQGFKPITLGLPFYGHKGFSTDFHPSNIDAAIDFIAKSPNDNFNLTLQEYDKFETFLTVILQGQLISKHPSGLAKLRTLFSALSAVTYQSNPIKSPQREPKITHSTESTQNREAISEEKAISEDKRNSTELTPFQRKLRKFKRSPKRFFADSKHKWMRPLAHFFRA</sequence>
<organism evidence="2 3">
    <name type="scientific">Chitinilyticum piscinae</name>
    <dbReference type="NCBI Taxonomy" id="2866724"/>
    <lineage>
        <taxon>Bacteria</taxon>
        <taxon>Pseudomonadati</taxon>
        <taxon>Pseudomonadota</taxon>
        <taxon>Betaproteobacteria</taxon>
        <taxon>Neisseriales</taxon>
        <taxon>Chitinibacteraceae</taxon>
        <taxon>Chitinilyticum</taxon>
    </lineage>
</organism>
<dbReference type="EMBL" id="JADFUA010000001">
    <property type="protein sequence ID" value="MBE9607843.1"/>
    <property type="molecule type" value="Genomic_DNA"/>
</dbReference>
<reference evidence="2 3" key="1">
    <citation type="submission" date="2020-10" db="EMBL/GenBank/DDBJ databases">
        <title>The genome sequence of Chitinilyticum litopenaei 4Y14.</title>
        <authorList>
            <person name="Liu Y."/>
        </authorList>
    </citation>
    <scope>NUCLEOTIDE SEQUENCE [LARGE SCALE GENOMIC DNA]</scope>
    <source>
        <strain evidence="2 3">4Y14</strain>
    </source>
</reference>
<protein>
    <submittedName>
        <fullName evidence="2">Capsular biosynthesis protein CpsB</fullName>
    </submittedName>
</protein>
<feature type="compositionally biased region" description="Basic and acidic residues" evidence="1">
    <location>
        <begin position="469"/>
        <end position="483"/>
    </location>
</feature>
<accession>A0A8J7K7C8</accession>
<gene>
    <name evidence="2" type="ORF">INR99_00620</name>
</gene>
<dbReference type="Pfam" id="PF05159">
    <property type="entry name" value="Capsule_synth"/>
    <property type="match status" value="1"/>
</dbReference>
<dbReference type="RefSeq" id="WP_194114355.1">
    <property type="nucleotide sequence ID" value="NZ_JADFUA010000001.1"/>
</dbReference>
<proteinExistence type="predicted"/>
<dbReference type="GO" id="GO:0015774">
    <property type="term" value="P:polysaccharide transport"/>
    <property type="evidence" value="ECO:0007669"/>
    <property type="project" value="InterPro"/>
</dbReference>
<dbReference type="InterPro" id="IPR007833">
    <property type="entry name" value="Capsule_polysaccharide_synth"/>
</dbReference>